<dbReference type="InterPro" id="IPR052930">
    <property type="entry name" value="TA_antitoxin_MntA"/>
</dbReference>
<dbReference type="Pfam" id="PF18765">
    <property type="entry name" value="Polbeta"/>
    <property type="match status" value="1"/>
</dbReference>
<protein>
    <submittedName>
        <fullName evidence="2">Nucleotidyltransferase domain-containing protein</fullName>
    </submittedName>
</protein>
<accession>A0ABT0MXV5</accession>
<evidence type="ECO:0000313" key="3">
    <source>
        <dbReference type="Proteomes" id="UP001203069"/>
    </source>
</evidence>
<dbReference type="InterPro" id="IPR041633">
    <property type="entry name" value="Polbeta"/>
</dbReference>
<evidence type="ECO:0000313" key="2">
    <source>
        <dbReference type="EMBL" id="MCL2894663.1"/>
    </source>
</evidence>
<name>A0ABT0MXV5_9GAMM</name>
<proteinExistence type="predicted"/>
<dbReference type="Gene3D" id="3.30.460.10">
    <property type="entry name" value="Beta Polymerase, domain 2"/>
    <property type="match status" value="1"/>
</dbReference>
<organism evidence="2 3">
    <name type="scientific">Brenneria tiliae</name>
    <dbReference type="NCBI Taxonomy" id="2914984"/>
    <lineage>
        <taxon>Bacteria</taxon>
        <taxon>Pseudomonadati</taxon>
        <taxon>Pseudomonadota</taxon>
        <taxon>Gammaproteobacteria</taxon>
        <taxon>Enterobacterales</taxon>
        <taxon>Pectobacteriaceae</taxon>
        <taxon>Brenneria</taxon>
    </lineage>
</organism>
<dbReference type="SUPFAM" id="SSF81301">
    <property type="entry name" value="Nucleotidyltransferase"/>
    <property type="match status" value="1"/>
</dbReference>
<keyword evidence="3" id="KW-1185">Reference proteome</keyword>
<dbReference type="CDD" id="cd05403">
    <property type="entry name" value="NT_KNTase_like"/>
    <property type="match status" value="1"/>
</dbReference>
<feature type="domain" description="Polymerase beta nucleotidyltransferase" evidence="1">
    <location>
        <begin position="4"/>
        <end position="94"/>
    </location>
</feature>
<reference evidence="2 3" key="1">
    <citation type="submission" date="2022-02" db="EMBL/GenBank/DDBJ databases">
        <title>Description of Brenneria tiliae sp. nov. isolated from symptomatic Tilia x moltkei and Tilia x europaea trees in the UK.</title>
        <authorList>
            <person name="Kile H."/>
        </authorList>
    </citation>
    <scope>NUCLEOTIDE SEQUENCE [LARGE SCALE GENOMIC DNA]</scope>
    <source>
        <strain evidence="2 3">MC1SB4.1</strain>
    </source>
</reference>
<dbReference type="NCBIfam" id="NF047752">
    <property type="entry name" value="MntA_antitoxin"/>
    <property type="match status" value="1"/>
</dbReference>
<comment type="caution">
    <text evidence="2">The sequence shown here is derived from an EMBL/GenBank/DDBJ whole genome shotgun (WGS) entry which is preliminary data.</text>
</comment>
<dbReference type="RefSeq" id="WP_249228972.1">
    <property type="nucleotide sequence ID" value="NZ_JAKPBZ010000114.1"/>
</dbReference>
<gene>
    <name evidence="2" type="ORF">MFP26_18450</name>
</gene>
<evidence type="ECO:0000259" key="1">
    <source>
        <dbReference type="Pfam" id="PF18765"/>
    </source>
</evidence>
<sequence>MNDKIVSVLRKALPDIKIIYLFGSQASGQARADSDVDVAIMAEKRLEPVARWELSNQLAKTLHRDVDLVDLLQASTVLRIEIIRNGRLLYQQEDEAEKFEMTALSMYQHLQRERAHIITSFQQSLKK</sequence>
<dbReference type="PANTHER" id="PTHR43852">
    <property type="entry name" value="NUCLEOTIDYLTRANSFERASE"/>
    <property type="match status" value="1"/>
</dbReference>
<dbReference type="Proteomes" id="UP001203069">
    <property type="component" value="Unassembled WGS sequence"/>
</dbReference>
<dbReference type="EMBL" id="JAKPBZ010000114">
    <property type="protein sequence ID" value="MCL2894663.1"/>
    <property type="molecule type" value="Genomic_DNA"/>
</dbReference>
<dbReference type="InterPro" id="IPR043519">
    <property type="entry name" value="NT_sf"/>
</dbReference>
<dbReference type="PANTHER" id="PTHR43852:SF2">
    <property type="entry name" value="PROTEIN ADENYLYLTRANSFERASE MNTA"/>
    <property type="match status" value="1"/>
</dbReference>